<dbReference type="GO" id="GO:0071111">
    <property type="term" value="F:cyclic-guanylate-specific phosphodiesterase activity"/>
    <property type="evidence" value="ECO:0007669"/>
    <property type="project" value="UniProtKB-EC"/>
</dbReference>
<dbReference type="AlphaFoldDB" id="A0A348AIL9"/>
<dbReference type="RefSeq" id="WP_126307928.1">
    <property type="nucleotide sequence ID" value="NZ_AP018449.1"/>
</dbReference>
<dbReference type="PANTHER" id="PTHR43155">
    <property type="entry name" value="CYCLIC DI-GMP PHOSPHODIESTERASE PA4108-RELATED"/>
    <property type="match status" value="1"/>
</dbReference>
<evidence type="ECO:0000313" key="2">
    <source>
        <dbReference type="EMBL" id="BBB90917.1"/>
    </source>
</evidence>
<evidence type="ECO:0000259" key="1">
    <source>
        <dbReference type="PROSITE" id="PS51832"/>
    </source>
</evidence>
<dbReference type="InterPro" id="IPR003607">
    <property type="entry name" value="HD/PDEase_dom"/>
</dbReference>
<keyword evidence="2" id="KW-0378">Hydrolase</keyword>
<dbReference type="EC" id="3.1.4.52" evidence="2"/>
<dbReference type="EMBL" id="AP018449">
    <property type="protein sequence ID" value="BBB90917.1"/>
    <property type="molecule type" value="Genomic_DNA"/>
</dbReference>
<proteinExistence type="predicted"/>
<sequence>MNGKKCPTADARPGMKLAASIIKESGQVILAEGTVLTDTFIEKLKLLNLEFVEIAENTAEEAPTPLASVETFDAVYDDTLQVIDNCFSTMRYFKEVPLMQMKELADTSIDLMADTTGVLSYLQIVRKQDDYTFRHSINVAIISGIVGKWVGMSGEELKDLIFAGLLHDIGKTQIPLEILNKPAKLTPEEMKIMKNHTIKGYKMLLGELGAHESILCGVLQHHEKIDGTGYPFGISGEQIHPFAKIIAVADIYDAMTSDRVYHIKRTPFEVIEEIKQETFGKLDPAICITFLRNILNYFMGAKVLLSDGEEAEIIYQRNHAYPTVCTRDGKFIDLEINRDISIVGFI</sequence>
<name>A0A348AIL9_9FIRM</name>
<dbReference type="CDD" id="cd00077">
    <property type="entry name" value="HDc"/>
    <property type="match status" value="1"/>
</dbReference>
<dbReference type="SUPFAM" id="SSF109604">
    <property type="entry name" value="HD-domain/PDEase-like"/>
    <property type="match status" value="1"/>
</dbReference>
<reference evidence="2 3" key="1">
    <citation type="journal article" date="2018" name="Int. J. Syst. Evol. Microbiol.">
        <title>Methylomusa anaerophila gen. nov., sp. nov., an anaerobic methanol-utilizing bacterium isolated from a microbial fuel cell.</title>
        <authorList>
            <person name="Amano N."/>
            <person name="Yamamuro A."/>
            <person name="Miyahara M."/>
            <person name="Kouzuma A."/>
            <person name="Abe T."/>
            <person name="Watanabe K."/>
        </authorList>
    </citation>
    <scope>NUCLEOTIDE SEQUENCE [LARGE SCALE GENOMIC DNA]</scope>
    <source>
        <strain evidence="2 3">MMFC1</strain>
    </source>
</reference>
<dbReference type="Proteomes" id="UP000276437">
    <property type="component" value="Chromosome"/>
</dbReference>
<dbReference type="InterPro" id="IPR037522">
    <property type="entry name" value="HD_GYP_dom"/>
</dbReference>
<dbReference type="PROSITE" id="PS51832">
    <property type="entry name" value="HD_GYP"/>
    <property type="match status" value="1"/>
</dbReference>
<keyword evidence="3" id="KW-1185">Reference proteome</keyword>
<dbReference type="OrthoDB" id="1677843at2"/>
<gene>
    <name evidence="2" type="primary">rpfG_8</name>
    <name evidence="2" type="ORF">MAMMFC1_01584</name>
</gene>
<dbReference type="KEGG" id="mana:MAMMFC1_01584"/>
<accession>A0A348AIL9</accession>
<dbReference type="SMART" id="SM00471">
    <property type="entry name" value="HDc"/>
    <property type="match status" value="1"/>
</dbReference>
<dbReference type="Gene3D" id="1.10.3210.10">
    <property type="entry name" value="Hypothetical protein af1432"/>
    <property type="match status" value="1"/>
</dbReference>
<feature type="domain" description="HD-GYP" evidence="1">
    <location>
        <begin position="110"/>
        <end position="306"/>
    </location>
</feature>
<dbReference type="PANTHER" id="PTHR43155:SF2">
    <property type="entry name" value="CYCLIC DI-GMP PHOSPHODIESTERASE PA4108"/>
    <property type="match status" value="1"/>
</dbReference>
<protein>
    <submittedName>
        <fullName evidence="2">Cyclic di-GMP phosphodiesterase response regulator RpfG</fullName>
        <ecNumber evidence="2">3.1.4.52</ecNumber>
    </submittedName>
</protein>
<dbReference type="NCBIfam" id="TIGR00277">
    <property type="entry name" value="HDIG"/>
    <property type="match status" value="1"/>
</dbReference>
<dbReference type="InterPro" id="IPR006675">
    <property type="entry name" value="HDIG_dom"/>
</dbReference>
<organism evidence="2 3">
    <name type="scientific">Methylomusa anaerophila</name>
    <dbReference type="NCBI Taxonomy" id="1930071"/>
    <lineage>
        <taxon>Bacteria</taxon>
        <taxon>Bacillati</taxon>
        <taxon>Bacillota</taxon>
        <taxon>Negativicutes</taxon>
        <taxon>Selenomonadales</taxon>
        <taxon>Sporomusaceae</taxon>
        <taxon>Methylomusa</taxon>
    </lineage>
</organism>
<dbReference type="Pfam" id="PF13487">
    <property type="entry name" value="HD_5"/>
    <property type="match status" value="1"/>
</dbReference>
<evidence type="ECO:0000313" key="3">
    <source>
        <dbReference type="Proteomes" id="UP000276437"/>
    </source>
</evidence>